<gene>
    <name evidence="2" type="ORF">A3J66_03520</name>
</gene>
<dbReference type="InterPro" id="IPR017926">
    <property type="entry name" value="GATASE"/>
</dbReference>
<dbReference type="InterPro" id="IPR029062">
    <property type="entry name" value="Class_I_gatase-like"/>
</dbReference>
<dbReference type="Proteomes" id="UP000176282">
    <property type="component" value="Unassembled WGS sequence"/>
</dbReference>
<dbReference type="SUPFAM" id="SSF52317">
    <property type="entry name" value="Class I glutamine amidotransferase-like"/>
    <property type="match status" value="1"/>
</dbReference>
<dbReference type="EMBL" id="MFQB01000007">
    <property type="protein sequence ID" value="OGH68759.1"/>
    <property type="molecule type" value="Genomic_DNA"/>
</dbReference>
<evidence type="ECO:0000313" key="3">
    <source>
        <dbReference type="Proteomes" id="UP000176282"/>
    </source>
</evidence>
<dbReference type="Gene3D" id="3.40.50.880">
    <property type="match status" value="1"/>
</dbReference>
<accession>A0A1F6MAX1</accession>
<name>A0A1F6MAX1_9BACT</name>
<dbReference type="STRING" id="1798680.A3J66_03520"/>
<reference evidence="2 3" key="1">
    <citation type="journal article" date="2016" name="Nat. Commun.">
        <title>Thousands of microbial genomes shed light on interconnected biogeochemical processes in an aquifer system.</title>
        <authorList>
            <person name="Anantharaman K."/>
            <person name="Brown C.T."/>
            <person name="Hug L.A."/>
            <person name="Sharon I."/>
            <person name="Castelle C.J."/>
            <person name="Probst A.J."/>
            <person name="Thomas B.C."/>
            <person name="Singh A."/>
            <person name="Wilkins M.J."/>
            <person name="Karaoz U."/>
            <person name="Brodie E.L."/>
            <person name="Williams K.H."/>
            <person name="Hubbard S.S."/>
            <person name="Banfield J.F."/>
        </authorList>
    </citation>
    <scope>NUCLEOTIDE SEQUENCE [LARGE SCALE GENOMIC DNA]</scope>
</reference>
<organism evidence="2 3">
    <name type="scientific">Candidatus Magasanikbacteria bacterium RIFCSPHIGHO2_02_FULL_47_14</name>
    <dbReference type="NCBI Taxonomy" id="1798680"/>
    <lineage>
        <taxon>Bacteria</taxon>
        <taxon>Candidatus Magasanikiibacteriota</taxon>
    </lineage>
</organism>
<dbReference type="Pfam" id="PF00117">
    <property type="entry name" value="GATase"/>
    <property type="match status" value="1"/>
</dbReference>
<proteinExistence type="predicted"/>
<dbReference type="PROSITE" id="PS51273">
    <property type="entry name" value="GATASE_TYPE_1"/>
    <property type="match status" value="1"/>
</dbReference>
<comment type="caution">
    <text evidence="2">The sequence shown here is derived from an EMBL/GenBank/DDBJ whole genome shotgun (WGS) entry which is preliminary data.</text>
</comment>
<feature type="domain" description="Glutamine amidotransferase" evidence="1">
    <location>
        <begin position="133"/>
        <end position="283"/>
    </location>
</feature>
<evidence type="ECO:0000313" key="2">
    <source>
        <dbReference type="EMBL" id="OGH68759.1"/>
    </source>
</evidence>
<dbReference type="AlphaFoldDB" id="A0A1F6MAX1"/>
<evidence type="ECO:0000259" key="1">
    <source>
        <dbReference type="Pfam" id="PF00117"/>
    </source>
</evidence>
<sequence length="378" mass="41306">MAEGHERIATAFRGPEFREKLKLAEDEARVLTELEAFFGANQEVKPYTEDEARETERKLELLKEAYGLDGVLGVVTSPFTQTYVRKAMPPNIRKRFFTEMYYQVGDRPVQMLQEFEQNTIHVGEDGSISAEDRQRMEDLLRNRVGLLVGGGPGYPTDVSRTPLLLAIEQALRDKTAAAGLCLGHQDLAHLAGFDLVPGSVSAGAQVETPTAAGRQHPVVGRLGERIGAVAFHSAEVQYKQGAGVTILSTGASTGGAPVSLLYGSAFEAPDQVMSTQHHPEVDTGVVPGQNVELTPTEEILDVEGKRLVIPAGIPVGQAAIVRYGASNWEKFRAIGMRPEDLQDVIRPERLFPLLGRNFIGPTIDWLATTRLKNLRGEK</sequence>
<protein>
    <recommendedName>
        <fullName evidence="1">Glutamine amidotransferase domain-containing protein</fullName>
    </recommendedName>
</protein>